<evidence type="ECO:0000256" key="2">
    <source>
        <dbReference type="ARBA" id="ARBA00022618"/>
    </source>
</evidence>
<dbReference type="GO" id="GO:0006357">
    <property type="term" value="P:regulation of transcription by RNA polymerase II"/>
    <property type="evidence" value="ECO:0007669"/>
    <property type="project" value="InterPro"/>
</dbReference>
<dbReference type="Proteomes" id="UP000327013">
    <property type="component" value="Unassembled WGS sequence"/>
</dbReference>
<evidence type="ECO:0000259" key="7">
    <source>
        <dbReference type="SMART" id="SM00385"/>
    </source>
</evidence>
<dbReference type="PANTHER" id="PTHR10026">
    <property type="entry name" value="CYCLIN"/>
    <property type="match status" value="1"/>
</dbReference>
<evidence type="ECO:0000256" key="4">
    <source>
        <dbReference type="ARBA" id="ARBA00032263"/>
    </source>
</evidence>
<protein>
    <recommendedName>
        <fullName evidence="4">B-like cyclin</fullName>
    </recommendedName>
</protein>
<feature type="region of interest" description="Disordered" evidence="6">
    <location>
        <begin position="322"/>
        <end position="423"/>
    </location>
</feature>
<accession>A0A5N6KQ50</accession>
<feature type="compositionally biased region" description="Basic and acidic residues" evidence="6">
    <location>
        <begin position="377"/>
        <end position="386"/>
    </location>
</feature>
<dbReference type="OrthoDB" id="25002at2759"/>
<dbReference type="InterPro" id="IPR006671">
    <property type="entry name" value="Cyclin_N"/>
</dbReference>
<dbReference type="GO" id="GO:0016538">
    <property type="term" value="F:cyclin-dependent protein serine/threonine kinase regulator activity"/>
    <property type="evidence" value="ECO:0007669"/>
    <property type="project" value="InterPro"/>
</dbReference>
<dbReference type="SUPFAM" id="SSF47954">
    <property type="entry name" value="Cyclin-like"/>
    <property type="match status" value="2"/>
</dbReference>
<dbReference type="FunFam" id="1.10.472.10:FF:000072">
    <property type="entry name" value="Cyclin Pch1"/>
    <property type="match status" value="1"/>
</dbReference>
<evidence type="ECO:0000256" key="1">
    <source>
        <dbReference type="ARBA" id="ARBA00011177"/>
    </source>
</evidence>
<dbReference type="InterPro" id="IPR043198">
    <property type="entry name" value="Cyclin/Ssn8"/>
</dbReference>
<evidence type="ECO:0000313" key="9">
    <source>
        <dbReference type="Proteomes" id="UP000327013"/>
    </source>
</evidence>
<evidence type="ECO:0000256" key="5">
    <source>
        <dbReference type="RuleBase" id="RU000383"/>
    </source>
</evidence>
<feature type="domain" description="Cyclin-like" evidence="7">
    <location>
        <begin position="181"/>
        <end position="303"/>
    </location>
</feature>
<dbReference type="InterPro" id="IPR013763">
    <property type="entry name" value="Cyclin-like_dom"/>
</dbReference>
<dbReference type="AlphaFoldDB" id="A0A5N6KQ50"/>
<comment type="similarity">
    <text evidence="5">Belongs to the cyclin family.</text>
</comment>
<proteinExistence type="inferred from homology"/>
<keyword evidence="9" id="KW-1185">Reference proteome</keyword>
<name>A0A5N6KQ50_9ROSI</name>
<evidence type="ECO:0000256" key="3">
    <source>
        <dbReference type="ARBA" id="ARBA00023306"/>
    </source>
</evidence>
<dbReference type="EMBL" id="VIBQ01000010">
    <property type="protein sequence ID" value="KAB8338782.1"/>
    <property type="molecule type" value="Genomic_DNA"/>
</dbReference>
<feature type="domain" description="Cyclin-like" evidence="7">
    <location>
        <begin position="61"/>
        <end position="168"/>
    </location>
</feature>
<dbReference type="Gene3D" id="1.10.472.10">
    <property type="entry name" value="Cyclin-like"/>
    <property type="match status" value="2"/>
</dbReference>
<organism evidence="8 9">
    <name type="scientific">Carpinus fangiana</name>
    <dbReference type="NCBI Taxonomy" id="176857"/>
    <lineage>
        <taxon>Eukaryota</taxon>
        <taxon>Viridiplantae</taxon>
        <taxon>Streptophyta</taxon>
        <taxon>Embryophyta</taxon>
        <taxon>Tracheophyta</taxon>
        <taxon>Spermatophyta</taxon>
        <taxon>Magnoliopsida</taxon>
        <taxon>eudicotyledons</taxon>
        <taxon>Gunneridae</taxon>
        <taxon>Pentapetalae</taxon>
        <taxon>rosids</taxon>
        <taxon>fabids</taxon>
        <taxon>Fagales</taxon>
        <taxon>Betulaceae</taxon>
        <taxon>Carpinus</taxon>
    </lineage>
</organism>
<keyword evidence="3" id="KW-0131">Cell cycle</keyword>
<keyword evidence="5" id="KW-0195">Cyclin</keyword>
<dbReference type="GO" id="GO:0051301">
    <property type="term" value="P:cell division"/>
    <property type="evidence" value="ECO:0007669"/>
    <property type="project" value="UniProtKB-KW"/>
</dbReference>
<feature type="region of interest" description="Disordered" evidence="6">
    <location>
        <begin position="243"/>
        <end position="285"/>
    </location>
</feature>
<comment type="caution">
    <text evidence="8">The sequence shown here is derived from an EMBL/GenBank/DDBJ whole genome shotgun (WGS) entry which is preliminary data.</text>
</comment>
<gene>
    <name evidence="8" type="ORF">FH972_021727</name>
</gene>
<feature type="compositionally biased region" description="Basic and acidic residues" evidence="6">
    <location>
        <begin position="347"/>
        <end position="361"/>
    </location>
</feature>
<dbReference type="SMART" id="SM00385">
    <property type="entry name" value="CYCLIN"/>
    <property type="match status" value="2"/>
</dbReference>
<feature type="compositionally biased region" description="Acidic residues" evidence="6">
    <location>
        <begin position="412"/>
        <end position="423"/>
    </location>
</feature>
<reference evidence="8 9" key="1">
    <citation type="submission" date="2019-06" db="EMBL/GenBank/DDBJ databases">
        <title>A chromosomal-level reference genome of Carpinus fangiana (Coryloideae, Betulaceae).</title>
        <authorList>
            <person name="Yang X."/>
            <person name="Wang Z."/>
            <person name="Zhang L."/>
            <person name="Hao G."/>
            <person name="Liu J."/>
            <person name="Yang Y."/>
        </authorList>
    </citation>
    <scope>NUCLEOTIDE SEQUENCE [LARGE SCALE GENOMIC DNA]</scope>
    <source>
        <strain evidence="8">Cfa_2016G</strain>
        <tissue evidence="8">Leaf</tissue>
    </source>
</reference>
<dbReference type="CDD" id="cd20546">
    <property type="entry name" value="CYCLIN_SpCG1C_ScCTK2-like_rpt2"/>
    <property type="match status" value="1"/>
</dbReference>
<keyword evidence="2" id="KW-0132">Cell division</keyword>
<dbReference type="InterPro" id="IPR036915">
    <property type="entry name" value="Cyclin-like_sf"/>
</dbReference>
<comment type="subunit">
    <text evidence="1">Interacts with the CDC2 protein kinase to form a serine/threonine kinase holoenzyme complex also known as maturation promoting factor (MPF). The cyclin subunit imparts substrate specificity to the complex.</text>
</comment>
<dbReference type="Pfam" id="PF00134">
    <property type="entry name" value="Cyclin_N"/>
    <property type="match status" value="1"/>
</dbReference>
<feature type="compositionally biased region" description="Basic and acidic residues" evidence="6">
    <location>
        <begin position="401"/>
        <end position="411"/>
    </location>
</feature>
<evidence type="ECO:0000313" key="8">
    <source>
        <dbReference type="EMBL" id="KAB8338782.1"/>
    </source>
</evidence>
<sequence length="423" mass="46676">MPSLSSHPTPDRRVPLKTPSQILAETEAQWLFSEEEIRNSPSIREGMPADQEDALRKKSLNFITGVGIGLKLPQLTLYTAGIFLNRFFMRHSLVPQKGQAKPLHHYQIAAVALFLATKTEENCRKTKEIIIACCRVAQKKPELIIDEQSKDFWRWRDTLLLYEDVLLEALCFDLAVESPHKLLFELIKTLRIEHNKKLRTAAWSFVNDSALTTLGIRFSCKTIASAAVYCAARFCNLNPRTPREDLDAQTQASQEPDSAPDNLSEPERAASQASQTPHNATPWWEEQGVTIKDIKRACNFMAEMYADTKEGADGEASIYTTLKDAQNPPSPGSEVAAAAATGSAAIKGDEPLAPKSEKKELPLNGGNGTSTSNGDVRGTKRERDGTPKPSDLPTSDSATKPAKEKQAKKEEDDVGSEEGELEE</sequence>
<evidence type="ECO:0000256" key="6">
    <source>
        <dbReference type="SAM" id="MobiDB-lite"/>
    </source>
</evidence>
<feature type="compositionally biased region" description="Low complexity" evidence="6">
    <location>
        <begin position="336"/>
        <end position="345"/>
    </location>
</feature>